<feature type="transmembrane region" description="Helical" evidence="1">
    <location>
        <begin position="178"/>
        <end position="200"/>
    </location>
</feature>
<comment type="caution">
    <text evidence="5">The sequence shown here is derived from an EMBL/GenBank/DDBJ whole genome shotgun (WGS) entry which is preliminary data.</text>
</comment>
<dbReference type="InterPro" id="IPR052155">
    <property type="entry name" value="Biofilm_reg_signaling"/>
</dbReference>
<evidence type="ECO:0000259" key="4">
    <source>
        <dbReference type="PROSITE" id="PS50924"/>
    </source>
</evidence>
<dbReference type="PANTHER" id="PTHR44757:SF2">
    <property type="entry name" value="BIOFILM ARCHITECTURE MAINTENANCE PROTEIN MBAA"/>
    <property type="match status" value="1"/>
</dbReference>
<accession>A0A6A8AFV4</accession>
<keyword evidence="1" id="KW-1133">Transmembrane helix</keyword>
<name>A0A6A8AFV4_9HYPH</name>
<dbReference type="CDD" id="cd01949">
    <property type="entry name" value="GGDEF"/>
    <property type="match status" value="1"/>
</dbReference>
<evidence type="ECO:0000313" key="5">
    <source>
        <dbReference type="EMBL" id="MQY49669.1"/>
    </source>
</evidence>
<reference evidence="5 6" key="1">
    <citation type="submission" date="2019-11" db="EMBL/GenBank/DDBJ databases">
        <title>Genome analysis of Rhizobacterium cereale a novel genus and species isolated from maize roots in North Spain.</title>
        <authorList>
            <person name="Menendez E."/>
            <person name="Flores-Felix J.D."/>
            <person name="Ramirez-Bahena M.-H."/>
            <person name="Igual J.M."/>
            <person name="Garcia-Fraile P."/>
            <person name="Peix A."/>
            <person name="Velazquez E."/>
        </authorList>
    </citation>
    <scope>NUCLEOTIDE SEQUENCE [LARGE SCALE GENOMIC DNA]</scope>
    <source>
        <strain evidence="5 6">RZME27</strain>
    </source>
</reference>
<feature type="transmembrane region" description="Helical" evidence="1">
    <location>
        <begin position="146"/>
        <end position="166"/>
    </location>
</feature>
<evidence type="ECO:0000256" key="1">
    <source>
        <dbReference type="PROSITE-ProRule" id="PRU00244"/>
    </source>
</evidence>
<feature type="transmembrane region" description="Helical" evidence="1">
    <location>
        <begin position="84"/>
        <end position="107"/>
    </location>
</feature>
<keyword evidence="1" id="KW-0472">Membrane</keyword>
<dbReference type="PROSITE" id="PS50887">
    <property type="entry name" value="GGDEF"/>
    <property type="match status" value="1"/>
</dbReference>
<dbReference type="InterPro" id="IPR029787">
    <property type="entry name" value="Nucleotide_cyclase"/>
</dbReference>
<dbReference type="Pfam" id="PF03707">
    <property type="entry name" value="MHYT"/>
    <property type="match status" value="2"/>
</dbReference>
<dbReference type="SUPFAM" id="SSF141868">
    <property type="entry name" value="EAL domain-like"/>
    <property type="match status" value="1"/>
</dbReference>
<feature type="domain" description="GGDEF" evidence="3">
    <location>
        <begin position="283"/>
        <end position="416"/>
    </location>
</feature>
<dbReference type="SUPFAM" id="SSF55073">
    <property type="entry name" value="Nucleotide cyclase"/>
    <property type="match status" value="1"/>
</dbReference>
<dbReference type="InterPro" id="IPR043128">
    <property type="entry name" value="Rev_trsase/Diguanyl_cyclase"/>
</dbReference>
<feature type="transmembrane region" description="Helical" evidence="1">
    <location>
        <begin position="14"/>
        <end position="35"/>
    </location>
</feature>
<dbReference type="SMART" id="SM00267">
    <property type="entry name" value="GGDEF"/>
    <property type="match status" value="1"/>
</dbReference>
<feature type="transmembrane region" description="Helical" evidence="1">
    <location>
        <begin position="114"/>
        <end position="134"/>
    </location>
</feature>
<evidence type="ECO:0000259" key="2">
    <source>
        <dbReference type="PROSITE" id="PS50883"/>
    </source>
</evidence>
<feature type="domain" description="EAL" evidence="2">
    <location>
        <begin position="425"/>
        <end position="675"/>
    </location>
</feature>
<dbReference type="InterPro" id="IPR000160">
    <property type="entry name" value="GGDEF_dom"/>
</dbReference>
<dbReference type="PROSITE" id="PS50924">
    <property type="entry name" value="MHYT"/>
    <property type="match status" value="1"/>
</dbReference>
<dbReference type="Pfam" id="PF00990">
    <property type="entry name" value="GGDEF"/>
    <property type="match status" value="1"/>
</dbReference>
<dbReference type="AlphaFoldDB" id="A0A6A8AFV4"/>
<dbReference type="InterPro" id="IPR035919">
    <property type="entry name" value="EAL_sf"/>
</dbReference>
<sequence length="691" mass="74714">MLHMLNCIAVDHDWRYVAAAVMICVVGAFLTIRLFSRARRAAGLERAIWIFLAGFIGGTSIWTTHFLAMLGYNAGGTAAYEGELTLLSLVIAVATSVCGIAISAYAGRSALAEAGGAVLGLGIAAMHYTGMAAYEIQGAIVWDQTFVAASLVLAAFFGALAMNRVVRPVSRFCRHGGPLAMVLGIASTHFTGMGAMSVTIDPTMVAATETISPVLLGFTILSVMMVLLVLAACAYLLDARTTEAAVERYRHLSRHDALTGLPNRSAFNEEIESLPRRNHDTSARIAVLSFDLNRFKEINDVHGHAAGDAVLREVAARLAASLRDGEFLARVGGDEFVALTRNYYVRTDASAMANRLISEIAKPIEWDGNTFIVGSSVGIAIHPDDAADIDDLLAQADVAMYRAKQSGENAVCFYDPSMDQMARERNILAMDMRAGLRRGEFELYYQKQNDTLTGEVIAFEVLLRWRHQTRGMVSPVEFIPIAERNGFINELGEWVLRQACMEAASWRNPLRIAVNVAAPQLADMSFPAKVRDILGASGLPAERLELEITETGIVADQQRALVIIRQLKEIGVKIAMDDYGTGYSSLSTLLTFPFDKIKIDRAFVDGVPTSAQSAAIVRSTLILASSLNIPVLAEGVETDEHIAFLREEGCRQVQGYLFGKPGPRAGIEEIVNGLTETEEGISTVAESAAAA</sequence>
<dbReference type="PROSITE" id="PS50883">
    <property type="entry name" value="EAL"/>
    <property type="match status" value="1"/>
</dbReference>
<dbReference type="RefSeq" id="WP_153359658.1">
    <property type="nucleotide sequence ID" value="NZ_JAYKOO010000001.1"/>
</dbReference>
<dbReference type="PANTHER" id="PTHR44757">
    <property type="entry name" value="DIGUANYLATE CYCLASE DGCP"/>
    <property type="match status" value="1"/>
</dbReference>
<feature type="domain" description="MHYT" evidence="4">
    <location>
        <begin position="12"/>
        <end position="199"/>
    </location>
</feature>
<feature type="transmembrane region" description="Helical" evidence="1">
    <location>
        <begin position="47"/>
        <end position="72"/>
    </location>
</feature>
<evidence type="ECO:0000313" key="6">
    <source>
        <dbReference type="Proteomes" id="UP000435138"/>
    </source>
</evidence>
<protein>
    <submittedName>
        <fullName evidence="5">EAL domain-containing protein</fullName>
    </submittedName>
</protein>
<keyword evidence="6" id="KW-1185">Reference proteome</keyword>
<dbReference type="Gene3D" id="3.20.20.450">
    <property type="entry name" value="EAL domain"/>
    <property type="match status" value="1"/>
</dbReference>
<dbReference type="SMART" id="SM00052">
    <property type="entry name" value="EAL"/>
    <property type="match status" value="1"/>
</dbReference>
<dbReference type="Proteomes" id="UP000435138">
    <property type="component" value="Unassembled WGS sequence"/>
</dbReference>
<dbReference type="NCBIfam" id="TIGR00254">
    <property type="entry name" value="GGDEF"/>
    <property type="match status" value="1"/>
</dbReference>
<keyword evidence="1" id="KW-0812">Transmembrane</keyword>
<dbReference type="Pfam" id="PF00563">
    <property type="entry name" value="EAL"/>
    <property type="match status" value="1"/>
</dbReference>
<organism evidence="5 6">
    <name type="scientific">Endobacterium cereale</name>
    <dbReference type="NCBI Taxonomy" id="2663029"/>
    <lineage>
        <taxon>Bacteria</taxon>
        <taxon>Pseudomonadati</taxon>
        <taxon>Pseudomonadota</taxon>
        <taxon>Alphaproteobacteria</taxon>
        <taxon>Hyphomicrobiales</taxon>
        <taxon>Rhizobiaceae</taxon>
        <taxon>Endobacterium</taxon>
    </lineage>
</organism>
<dbReference type="EMBL" id="WIXI01000051">
    <property type="protein sequence ID" value="MQY49669.1"/>
    <property type="molecule type" value="Genomic_DNA"/>
</dbReference>
<proteinExistence type="predicted"/>
<dbReference type="Gene3D" id="3.30.70.270">
    <property type="match status" value="1"/>
</dbReference>
<dbReference type="CDD" id="cd01948">
    <property type="entry name" value="EAL"/>
    <property type="match status" value="1"/>
</dbReference>
<feature type="transmembrane region" description="Helical" evidence="1">
    <location>
        <begin position="212"/>
        <end position="237"/>
    </location>
</feature>
<dbReference type="InterPro" id="IPR005330">
    <property type="entry name" value="MHYT_dom"/>
</dbReference>
<dbReference type="InterPro" id="IPR001633">
    <property type="entry name" value="EAL_dom"/>
</dbReference>
<dbReference type="GO" id="GO:0016020">
    <property type="term" value="C:membrane"/>
    <property type="evidence" value="ECO:0007669"/>
    <property type="project" value="UniProtKB-UniRule"/>
</dbReference>
<gene>
    <name evidence="5" type="ORF">GAO09_26945</name>
</gene>
<evidence type="ECO:0000259" key="3">
    <source>
        <dbReference type="PROSITE" id="PS50887"/>
    </source>
</evidence>